<proteinExistence type="predicted"/>
<evidence type="ECO:0008006" key="4">
    <source>
        <dbReference type="Google" id="ProtNLM"/>
    </source>
</evidence>
<sequence length="279" mass="33844">MIEELKLLKFRFFLFFSFFIIFNFAMFLIFEKYNLNNIFFFMVIGIIDLFLIINIIIIRKNFDEFLDYIFKNIAKKHKAVYFPKKVIDKAYYSLIENTDYDKYDGWDYTKGENYEFSYVETTKEIEEKDDDGNIKKTEKTVFSGTIYVCKFFYNAKNRYLLTPNTFHLSDILPIFYDDERIKLDYPEFEQIFDVYGPDQIEGRMIFNHNFMDNLIKIYNDIGPFKMFIQNNLCILSFANISPKPVNILDFNKKNLIKAENFYIYFLELHKYFDNKNLII</sequence>
<name>A0A292YE25_9BACT</name>
<dbReference type="InterPro" id="IPR021484">
    <property type="entry name" value="DUF3137"/>
</dbReference>
<dbReference type="AlphaFoldDB" id="A0A292YE25"/>
<keyword evidence="1" id="KW-1133">Transmembrane helix</keyword>
<dbReference type="EMBL" id="BDME01000001">
    <property type="protein sequence ID" value="GAX87465.1"/>
    <property type="molecule type" value="Genomic_DNA"/>
</dbReference>
<evidence type="ECO:0000313" key="3">
    <source>
        <dbReference type="Proteomes" id="UP000217944"/>
    </source>
</evidence>
<gene>
    <name evidence="2" type="ORF">LNAT_P0761</name>
</gene>
<dbReference type="RefSeq" id="WP_096258599.1">
    <property type="nucleotide sequence ID" value="NZ_BDME01000001.1"/>
</dbReference>
<dbReference type="Pfam" id="PF11335">
    <property type="entry name" value="DUF3137"/>
    <property type="match status" value="1"/>
</dbReference>
<protein>
    <recommendedName>
        <fullName evidence="4">Galanin</fullName>
    </recommendedName>
</protein>
<feature type="transmembrane region" description="Helical" evidence="1">
    <location>
        <begin position="12"/>
        <end position="30"/>
    </location>
</feature>
<dbReference type="OrthoDB" id="4960523at2"/>
<comment type="caution">
    <text evidence="2">The sequence shown here is derived from an EMBL/GenBank/DDBJ whole genome shotgun (WGS) entry which is preliminary data.</text>
</comment>
<organism evidence="2 3">
    <name type="scientific">Lebetimonas natsushimae</name>
    <dbReference type="NCBI Taxonomy" id="1936991"/>
    <lineage>
        <taxon>Bacteria</taxon>
        <taxon>Pseudomonadati</taxon>
        <taxon>Campylobacterota</taxon>
        <taxon>Epsilonproteobacteria</taxon>
        <taxon>Nautiliales</taxon>
        <taxon>Nautiliaceae</taxon>
        <taxon>Lebetimonas</taxon>
    </lineage>
</organism>
<accession>A0A292YE25</accession>
<evidence type="ECO:0000313" key="2">
    <source>
        <dbReference type="EMBL" id="GAX87465.1"/>
    </source>
</evidence>
<keyword evidence="1" id="KW-0472">Membrane</keyword>
<feature type="transmembrane region" description="Helical" evidence="1">
    <location>
        <begin position="36"/>
        <end position="58"/>
    </location>
</feature>
<reference evidence="2 3" key="1">
    <citation type="journal article" date="2017" name="Syst. Appl. Microbiol.">
        <title>Lebetimonas natsushimae sp. nov., a novel strictly anaerobic, moderately thermophilic chemoautotroph isolated from a deep-sea hydrothermal vent polychaete nest in the Mid-Okinawa Trough.</title>
        <authorList>
            <person name="Nagata R."/>
            <person name="Takaki Y."/>
            <person name="Tame A."/>
            <person name="Nunoura T."/>
            <person name="Muto H."/>
            <person name="Mino S."/>
            <person name="Sawayama S."/>
            <person name="Takai K."/>
            <person name="Nakagawa S."/>
        </authorList>
    </citation>
    <scope>NUCLEOTIDE SEQUENCE [LARGE SCALE GENOMIC DNA]</scope>
    <source>
        <strain evidence="2 3">HS1857</strain>
    </source>
</reference>
<keyword evidence="1" id="KW-0812">Transmembrane</keyword>
<keyword evidence="3" id="KW-1185">Reference proteome</keyword>
<evidence type="ECO:0000256" key="1">
    <source>
        <dbReference type="SAM" id="Phobius"/>
    </source>
</evidence>
<dbReference type="Proteomes" id="UP000217944">
    <property type="component" value="Unassembled WGS sequence"/>
</dbReference>